<evidence type="ECO:0000256" key="3">
    <source>
        <dbReference type="ARBA" id="ARBA00022692"/>
    </source>
</evidence>
<keyword evidence="3 6" id="KW-0812">Transmembrane</keyword>
<feature type="transmembrane region" description="Helical" evidence="6">
    <location>
        <begin position="138"/>
        <end position="160"/>
    </location>
</feature>
<evidence type="ECO:0000313" key="7">
    <source>
        <dbReference type="EMBL" id="OWK36274.1"/>
    </source>
</evidence>
<dbReference type="PANTHER" id="PTHR33529">
    <property type="entry name" value="SLR0882 PROTEIN-RELATED"/>
    <property type="match status" value="1"/>
</dbReference>
<dbReference type="AlphaFoldDB" id="A0A225D9D9"/>
<dbReference type="Proteomes" id="UP000214646">
    <property type="component" value="Unassembled WGS sequence"/>
</dbReference>
<evidence type="ECO:0000313" key="8">
    <source>
        <dbReference type="Proteomes" id="UP000214646"/>
    </source>
</evidence>
<evidence type="ECO:0000256" key="1">
    <source>
        <dbReference type="ARBA" id="ARBA00004651"/>
    </source>
</evidence>
<evidence type="ECO:0000256" key="4">
    <source>
        <dbReference type="ARBA" id="ARBA00022989"/>
    </source>
</evidence>
<dbReference type="OrthoDB" id="238655at2"/>
<sequence length="449" mass="50032">MFPILPDEIRTVWEQNKPDPISLELIKIGLVALAGLCCVPFFHRLNRMIFWELLKVFLLSLIGLTGLFLIGGLYQQATQMGLSPAQVLAIIPLLIPFTLPFTIPATTLFASCVVYGRISNDNEAVAMKAAGVDLFTVLRPALLLGVTTTGVTLALSYSLIPRTQQMVQAEALKEPEETMYNLLKRERTLRNPSFPWVVYVRDVQGKRLIDVVVKKKVQIVGPGGTMFNTYDFVARAREARLFVDLDAGEVSIDPDRWMVWGPTSTIDSKDTSPIKVPLPEIFTSAKNDKGRPGLLDWDELLPRAQELEQKRLKILAKGAEMKAQAETEPDPAVKLLMKQQEPMYAAQARDMERQVRNTMYEFQYRPALAVGCLCFAVIGCPVGIWANRSDYLSTFVICFLPAIIVYYPLLLSGGGLAKDGKVPMFVGVWGADAFFGIAALLLTFRLIKR</sequence>
<feature type="transmembrane region" description="Helical" evidence="6">
    <location>
        <begin position="366"/>
        <end position="385"/>
    </location>
</feature>
<evidence type="ECO:0000256" key="2">
    <source>
        <dbReference type="ARBA" id="ARBA00022475"/>
    </source>
</evidence>
<organism evidence="7 8">
    <name type="scientific">Fimbriiglobus ruber</name>
    <dbReference type="NCBI Taxonomy" id="1908690"/>
    <lineage>
        <taxon>Bacteria</taxon>
        <taxon>Pseudomonadati</taxon>
        <taxon>Planctomycetota</taxon>
        <taxon>Planctomycetia</taxon>
        <taxon>Gemmatales</taxon>
        <taxon>Gemmataceae</taxon>
        <taxon>Fimbriiglobus</taxon>
    </lineage>
</organism>
<comment type="subcellular location">
    <subcellularLocation>
        <location evidence="1">Cell membrane</location>
        <topology evidence="1">Multi-pass membrane protein</topology>
    </subcellularLocation>
</comment>
<dbReference type="Pfam" id="PF03739">
    <property type="entry name" value="LptF_LptG"/>
    <property type="match status" value="1"/>
</dbReference>
<evidence type="ECO:0008006" key="9">
    <source>
        <dbReference type="Google" id="ProtNLM"/>
    </source>
</evidence>
<feature type="transmembrane region" description="Helical" evidence="6">
    <location>
        <begin position="54"/>
        <end position="75"/>
    </location>
</feature>
<evidence type="ECO:0000256" key="5">
    <source>
        <dbReference type="ARBA" id="ARBA00023136"/>
    </source>
</evidence>
<gene>
    <name evidence="7" type="ORF">FRUB_08837</name>
</gene>
<dbReference type="GO" id="GO:0043190">
    <property type="term" value="C:ATP-binding cassette (ABC) transporter complex"/>
    <property type="evidence" value="ECO:0007669"/>
    <property type="project" value="TreeGrafter"/>
</dbReference>
<keyword evidence="5 6" id="KW-0472">Membrane</keyword>
<dbReference type="RefSeq" id="WP_088259308.1">
    <property type="nucleotide sequence ID" value="NZ_NIDE01000017.1"/>
</dbReference>
<protein>
    <recommendedName>
        <fullName evidence="9">YjgP/YjgQ family permease</fullName>
    </recommendedName>
</protein>
<dbReference type="InterPro" id="IPR005495">
    <property type="entry name" value="LptG/LptF_permease"/>
</dbReference>
<evidence type="ECO:0000256" key="6">
    <source>
        <dbReference type="SAM" id="Phobius"/>
    </source>
</evidence>
<reference evidence="8" key="1">
    <citation type="submission" date="2017-06" db="EMBL/GenBank/DDBJ databases">
        <title>Genome analysis of Fimbriiglobus ruber SP5, the first member of the order Planctomycetales with confirmed chitinolytic capability.</title>
        <authorList>
            <person name="Ravin N.V."/>
            <person name="Rakitin A.L."/>
            <person name="Ivanova A.A."/>
            <person name="Beletsky A.V."/>
            <person name="Kulichevskaya I.S."/>
            <person name="Mardanov A.V."/>
            <person name="Dedysh S.N."/>
        </authorList>
    </citation>
    <scope>NUCLEOTIDE SEQUENCE [LARGE SCALE GENOMIC DNA]</scope>
    <source>
        <strain evidence="8">SP5</strain>
    </source>
</reference>
<feature type="transmembrane region" description="Helical" evidence="6">
    <location>
        <begin position="21"/>
        <end position="42"/>
    </location>
</feature>
<comment type="caution">
    <text evidence="7">The sequence shown here is derived from an EMBL/GenBank/DDBJ whole genome shotgun (WGS) entry which is preliminary data.</text>
</comment>
<feature type="transmembrane region" description="Helical" evidence="6">
    <location>
        <begin position="391"/>
        <end position="410"/>
    </location>
</feature>
<keyword evidence="2" id="KW-1003">Cell membrane</keyword>
<proteinExistence type="predicted"/>
<accession>A0A225D9D9</accession>
<keyword evidence="4 6" id="KW-1133">Transmembrane helix</keyword>
<dbReference type="EMBL" id="NIDE01000017">
    <property type="protein sequence ID" value="OWK36274.1"/>
    <property type="molecule type" value="Genomic_DNA"/>
</dbReference>
<feature type="transmembrane region" description="Helical" evidence="6">
    <location>
        <begin position="422"/>
        <end position="447"/>
    </location>
</feature>
<keyword evidence="8" id="KW-1185">Reference proteome</keyword>
<name>A0A225D9D9_9BACT</name>
<dbReference type="GO" id="GO:0015920">
    <property type="term" value="P:lipopolysaccharide transport"/>
    <property type="evidence" value="ECO:0007669"/>
    <property type="project" value="TreeGrafter"/>
</dbReference>
<feature type="transmembrane region" description="Helical" evidence="6">
    <location>
        <begin position="87"/>
        <end position="118"/>
    </location>
</feature>
<dbReference type="PANTHER" id="PTHR33529:SF6">
    <property type="entry name" value="YJGP_YJGQ FAMILY PERMEASE"/>
    <property type="match status" value="1"/>
</dbReference>